<dbReference type="AlphaFoldDB" id="A0AAE1VMU1"/>
<keyword evidence="1" id="KW-0732">Signal</keyword>
<evidence type="ECO:0000313" key="2">
    <source>
        <dbReference type="EMBL" id="KAK4376268.1"/>
    </source>
</evidence>
<reference evidence="2" key="1">
    <citation type="submission" date="2023-12" db="EMBL/GenBank/DDBJ databases">
        <title>Genome assembly of Anisodus tanguticus.</title>
        <authorList>
            <person name="Wang Y.-J."/>
        </authorList>
    </citation>
    <scope>NUCLEOTIDE SEQUENCE</scope>
    <source>
        <strain evidence="2">KB-2021</strain>
        <tissue evidence="2">Leaf</tissue>
    </source>
</reference>
<evidence type="ECO:0000256" key="1">
    <source>
        <dbReference type="SAM" id="SignalP"/>
    </source>
</evidence>
<proteinExistence type="predicted"/>
<accession>A0AAE1VMU1</accession>
<evidence type="ECO:0000313" key="3">
    <source>
        <dbReference type="Proteomes" id="UP001291623"/>
    </source>
</evidence>
<feature type="chain" id="PRO_5042027460" evidence="1">
    <location>
        <begin position="31"/>
        <end position="84"/>
    </location>
</feature>
<gene>
    <name evidence="2" type="ORF">RND71_006945</name>
</gene>
<dbReference type="EMBL" id="JAVYJV010000003">
    <property type="protein sequence ID" value="KAK4376268.1"/>
    <property type="molecule type" value="Genomic_DNA"/>
</dbReference>
<feature type="signal peptide" evidence="1">
    <location>
        <begin position="1"/>
        <end position="30"/>
    </location>
</feature>
<keyword evidence="3" id="KW-1185">Reference proteome</keyword>
<sequence length="84" mass="9133">MKHMANILTCCLLVAAVFLVGTMIPSEILAETCYQIHPEILCDRGKVEPECLPFCINKFGTSAGGQCIEQIGFNGPFCACDYPC</sequence>
<organism evidence="2 3">
    <name type="scientific">Anisodus tanguticus</name>
    <dbReference type="NCBI Taxonomy" id="243964"/>
    <lineage>
        <taxon>Eukaryota</taxon>
        <taxon>Viridiplantae</taxon>
        <taxon>Streptophyta</taxon>
        <taxon>Embryophyta</taxon>
        <taxon>Tracheophyta</taxon>
        <taxon>Spermatophyta</taxon>
        <taxon>Magnoliopsida</taxon>
        <taxon>eudicotyledons</taxon>
        <taxon>Gunneridae</taxon>
        <taxon>Pentapetalae</taxon>
        <taxon>asterids</taxon>
        <taxon>lamiids</taxon>
        <taxon>Solanales</taxon>
        <taxon>Solanaceae</taxon>
        <taxon>Solanoideae</taxon>
        <taxon>Hyoscyameae</taxon>
        <taxon>Anisodus</taxon>
    </lineage>
</organism>
<protein>
    <submittedName>
        <fullName evidence="2">Uncharacterized protein</fullName>
    </submittedName>
</protein>
<name>A0AAE1VMU1_9SOLA</name>
<comment type="caution">
    <text evidence="2">The sequence shown here is derived from an EMBL/GenBank/DDBJ whole genome shotgun (WGS) entry which is preliminary data.</text>
</comment>
<dbReference type="Proteomes" id="UP001291623">
    <property type="component" value="Unassembled WGS sequence"/>
</dbReference>